<evidence type="ECO:0000256" key="2">
    <source>
        <dbReference type="ARBA" id="ARBA00022737"/>
    </source>
</evidence>
<reference evidence="7" key="1">
    <citation type="submission" date="2021-02" db="EMBL/GenBank/DDBJ databases">
        <authorList>
            <person name="Dougan E. K."/>
            <person name="Rhodes N."/>
            <person name="Thang M."/>
            <person name="Chan C."/>
        </authorList>
    </citation>
    <scope>NUCLEOTIDE SEQUENCE</scope>
</reference>
<keyword evidence="1 5" id="KW-0479">Metal-binding</keyword>
<dbReference type="InterPro" id="IPR045877">
    <property type="entry name" value="ZFP36-like"/>
</dbReference>
<proteinExistence type="predicted"/>
<dbReference type="SUPFAM" id="SSF90229">
    <property type="entry name" value="CCCH zinc finger"/>
    <property type="match status" value="1"/>
</dbReference>
<dbReference type="Proteomes" id="UP000626109">
    <property type="component" value="Unassembled WGS sequence"/>
</dbReference>
<evidence type="ECO:0000313" key="8">
    <source>
        <dbReference type="Proteomes" id="UP000626109"/>
    </source>
</evidence>
<feature type="zinc finger region" description="C3H1-type" evidence="5">
    <location>
        <begin position="557"/>
        <end position="584"/>
    </location>
</feature>
<dbReference type="InterPro" id="IPR036855">
    <property type="entry name" value="Znf_CCCH_sf"/>
</dbReference>
<dbReference type="EMBL" id="CAJNNW010036712">
    <property type="protein sequence ID" value="CAE8736963.1"/>
    <property type="molecule type" value="Genomic_DNA"/>
</dbReference>
<accession>A0A813LSJ9</accession>
<keyword evidence="2" id="KW-0677">Repeat</keyword>
<feature type="non-terminal residue" evidence="7">
    <location>
        <position position="1"/>
    </location>
</feature>
<evidence type="ECO:0000313" key="7">
    <source>
        <dbReference type="EMBL" id="CAE8736963.1"/>
    </source>
</evidence>
<evidence type="ECO:0000256" key="5">
    <source>
        <dbReference type="PROSITE-ProRule" id="PRU00723"/>
    </source>
</evidence>
<evidence type="ECO:0000256" key="1">
    <source>
        <dbReference type="ARBA" id="ARBA00022723"/>
    </source>
</evidence>
<dbReference type="GO" id="GO:0008270">
    <property type="term" value="F:zinc ion binding"/>
    <property type="evidence" value="ECO:0007669"/>
    <property type="project" value="UniProtKB-KW"/>
</dbReference>
<keyword evidence="3 5" id="KW-0863">Zinc-finger</keyword>
<keyword evidence="4 5" id="KW-0862">Zinc</keyword>
<organism evidence="7 8">
    <name type="scientific">Polarella glacialis</name>
    <name type="common">Dinoflagellate</name>
    <dbReference type="NCBI Taxonomy" id="89957"/>
    <lineage>
        <taxon>Eukaryota</taxon>
        <taxon>Sar</taxon>
        <taxon>Alveolata</taxon>
        <taxon>Dinophyceae</taxon>
        <taxon>Suessiales</taxon>
        <taxon>Suessiaceae</taxon>
        <taxon>Polarella</taxon>
    </lineage>
</organism>
<evidence type="ECO:0000259" key="6">
    <source>
        <dbReference type="PROSITE" id="PS50103"/>
    </source>
</evidence>
<dbReference type="SMART" id="SM00356">
    <property type="entry name" value="ZnF_C3H1"/>
    <property type="match status" value="2"/>
</dbReference>
<evidence type="ECO:0000256" key="3">
    <source>
        <dbReference type="ARBA" id="ARBA00022771"/>
    </source>
</evidence>
<sequence length="896" mass="95189">MTLTELCSRGRARASAATSFTSARHFAAPPALSPERTPRRWLPIPIPTPEASPSPRPGWQDVEKWRGRSGDFPEVTGCSALVKTLRRALRTPPGGRPTQPAFWRKAISRSGKLAGFLSPEEACEVLSTLAEARLQWRGDPTATRGLQQFASHAAEEVGSFTPAQMSELAGALAQLGFLHQDLMSALSRTVENTILADSRGRLSNEAAVGILSAFHRLSLLDEPLMKCMSKLLCRRIIREPPTAGIVVAYAELRVRDLALFNATTLALCRPGAVEELSWVELADVSVGYASLRLSSASLFGHIRRRLCDSSGVIDDAGEEAADEEELDAGSSRAFPLVPATSPLHALLDSLEAAEPLPPILPLPPRVVTRFLEAQIHLGRYTVQDAAPLLPHLAHSGGGPGGRPSVELASLLLVFLGRGGHAWPWLWRRAVAGALLGGEGADSERLLPGHTLLPLAEAFRAQIELLRPLTKPNMALQAEDDDDIFATPAVLAAHLQAFSVAILVQALLHVLGSGDLSVFLVLPDSFCHPSTEHRKQSVRFGSLAAMSLIPQQGRNGQFSKTKLCRFELLGMCAKGTQCPFAHGSTEMKPLPDLRCTKLCKELISTGQCNLPGCTFAHNREELRAAVSRAASFRLQASGASKTQKTKRSKTVAQEAQSLRSQVQASSKIFSPVMPPPGLAPWEGPAAAIGATYTTAASEASKLNQLTMNWLQLMGAASSDVEATAPCQEPAAGLAKGFGAKAFSAGSPAYVPLSSSRTATPPSTSSRVGSFASSDGLFPVPGAGVAEELAASVNDEPEGLGFASPFSRSSTEASPFLSSQSSPVLSWLGGKSDPPLLGLQNWGNWNILGNDGAWGTPSLQNNLGQAVPSGNVHIDQQAGWNVTTSTYFETKRPALKSV</sequence>
<dbReference type="AlphaFoldDB" id="A0A813LSJ9"/>
<evidence type="ECO:0000256" key="4">
    <source>
        <dbReference type="ARBA" id="ARBA00022833"/>
    </source>
</evidence>
<feature type="domain" description="C3H1-type" evidence="6">
    <location>
        <begin position="557"/>
        <end position="584"/>
    </location>
</feature>
<dbReference type="Gene3D" id="4.10.1000.10">
    <property type="entry name" value="Zinc finger, CCCH-type"/>
    <property type="match status" value="1"/>
</dbReference>
<dbReference type="PANTHER" id="PTHR12547:SF18">
    <property type="entry name" value="PROTEIN TIS11"/>
    <property type="match status" value="1"/>
</dbReference>
<gene>
    <name evidence="7" type="ORF">PGLA2088_LOCUS48553</name>
</gene>
<dbReference type="InterPro" id="IPR000571">
    <property type="entry name" value="Znf_CCCH"/>
</dbReference>
<protein>
    <recommendedName>
        <fullName evidence="6">C3H1-type domain-containing protein</fullName>
    </recommendedName>
</protein>
<name>A0A813LSJ9_POLGL</name>
<dbReference type="PANTHER" id="PTHR12547">
    <property type="entry name" value="CCCH ZINC FINGER/TIS11-RELATED"/>
    <property type="match status" value="1"/>
</dbReference>
<comment type="caution">
    <text evidence="7">The sequence shown here is derived from an EMBL/GenBank/DDBJ whole genome shotgun (WGS) entry which is preliminary data.</text>
</comment>
<dbReference type="PROSITE" id="PS50103">
    <property type="entry name" value="ZF_C3H1"/>
    <property type="match status" value="1"/>
</dbReference>
<dbReference type="GO" id="GO:0003729">
    <property type="term" value="F:mRNA binding"/>
    <property type="evidence" value="ECO:0007669"/>
    <property type="project" value="InterPro"/>
</dbReference>